<dbReference type="EMBL" id="AACS02000001">
    <property type="protein sequence ID" value="EAU92242.2"/>
    <property type="molecule type" value="Genomic_DNA"/>
</dbReference>
<dbReference type="AlphaFoldDB" id="A8N3Y9"/>
<feature type="compositionally biased region" description="Low complexity" evidence="1">
    <location>
        <begin position="429"/>
        <end position="442"/>
    </location>
</feature>
<feature type="compositionally biased region" description="Basic residues" evidence="1">
    <location>
        <begin position="173"/>
        <end position="191"/>
    </location>
</feature>
<feature type="compositionally biased region" description="Low complexity" evidence="1">
    <location>
        <begin position="225"/>
        <end position="256"/>
    </location>
</feature>
<reference evidence="2 3" key="1">
    <citation type="journal article" date="2010" name="Proc. Natl. Acad. Sci. U.S.A.">
        <title>Insights into evolution of multicellular fungi from the assembled chromosomes of the mushroom Coprinopsis cinerea (Coprinus cinereus).</title>
        <authorList>
            <person name="Stajich J.E."/>
            <person name="Wilke S.K."/>
            <person name="Ahren D."/>
            <person name="Au C.H."/>
            <person name="Birren B.W."/>
            <person name="Borodovsky M."/>
            <person name="Burns C."/>
            <person name="Canback B."/>
            <person name="Casselton L.A."/>
            <person name="Cheng C.K."/>
            <person name="Deng J."/>
            <person name="Dietrich F.S."/>
            <person name="Fargo D.C."/>
            <person name="Farman M.L."/>
            <person name="Gathman A.C."/>
            <person name="Goldberg J."/>
            <person name="Guigo R."/>
            <person name="Hoegger P.J."/>
            <person name="Hooker J.B."/>
            <person name="Huggins A."/>
            <person name="James T.Y."/>
            <person name="Kamada T."/>
            <person name="Kilaru S."/>
            <person name="Kodira C."/>
            <person name="Kues U."/>
            <person name="Kupfer D."/>
            <person name="Kwan H.S."/>
            <person name="Lomsadze A."/>
            <person name="Li W."/>
            <person name="Lilly W.W."/>
            <person name="Ma L.J."/>
            <person name="Mackey A.J."/>
            <person name="Manning G."/>
            <person name="Martin F."/>
            <person name="Muraguchi H."/>
            <person name="Natvig D.O."/>
            <person name="Palmerini H."/>
            <person name="Ramesh M.A."/>
            <person name="Rehmeyer C.J."/>
            <person name="Roe B.A."/>
            <person name="Shenoy N."/>
            <person name="Stanke M."/>
            <person name="Ter-Hovhannisyan V."/>
            <person name="Tunlid A."/>
            <person name="Velagapudi R."/>
            <person name="Vision T.J."/>
            <person name="Zeng Q."/>
            <person name="Zolan M.E."/>
            <person name="Pukkila P.J."/>
        </authorList>
    </citation>
    <scope>NUCLEOTIDE SEQUENCE [LARGE SCALE GENOMIC DNA]</scope>
    <source>
        <strain evidence="3">Okayama-7 / 130 / ATCC MYA-4618 / FGSC 9003</strain>
    </source>
</reference>
<evidence type="ECO:0000313" key="3">
    <source>
        <dbReference type="Proteomes" id="UP000001861"/>
    </source>
</evidence>
<evidence type="ECO:0000256" key="1">
    <source>
        <dbReference type="SAM" id="MobiDB-lite"/>
    </source>
</evidence>
<dbReference type="OMA" id="NAGNNAC"/>
<dbReference type="VEuPathDB" id="FungiDB:CC1G_10128"/>
<dbReference type="RefSeq" id="XP_001829598.2">
    <property type="nucleotide sequence ID" value="XM_001829546.2"/>
</dbReference>
<evidence type="ECO:0000313" key="2">
    <source>
        <dbReference type="EMBL" id="EAU92242.2"/>
    </source>
</evidence>
<gene>
    <name evidence="2" type="ORF">CC1G_10128</name>
</gene>
<feature type="compositionally biased region" description="Acidic residues" evidence="1">
    <location>
        <begin position="106"/>
        <end position="117"/>
    </location>
</feature>
<name>A8N3Y9_COPC7</name>
<comment type="caution">
    <text evidence="2">The sequence shown here is derived from an EMBL/GenBank/DDBJ whole genome shotgun (WGS) entry which is preliminary data.</text>
</comment>
<organism evidence="2 3">
    <name type="scientific">Coprinopsis cinerea (strain Okayama-7 / 130 / ATCC MYA-4618 / FGSC 9003)</name>
    <name type="common">Inky cap fungus</name>
    <name type="synonym">Hormographiella aspergillata</name>
    <dbReference type="NCBI Taxonomy" id="240176"/>
    <lineage>
        <taxon>Eukaryota</taxon>
        <taxon>Fungi</taxon>
        <taxon>Dikarya</taxon>
        <taxon>Basidiomycota</taxon>
        <taxon>Agaricomycotina</taxon>
        <taxon>Agaricomycetes</taxon>
        <taxon>Agaricomycetidae</taxon>
        <taxon>Agaricales</taxon>
        <taxon>Agaricineae</taxon>
        <taxon>Psathyrellaceae</taxon>
        <taxon>Coprinopsis</taxon>
    </lineage>
</organism>
<dbReference type="HOGENOM" id="CLU_619646_0_0_1"/>
<feature type="compositionally biased region" description="Polar residues" evidence="1">
    <location>
        <begin position="395"/>
        <end position="413"/>
    </location>
</feature>
<dbReference type="GeneID" id="6006031"/>
<feature type="compositionally biased region" description="Basic and acidic residues" evidence="1">
    <location>
        <begin position="132"/>
        <end position="150"/>
    </location>
</feature>
<accession>A8N3Y9</accession>
<feature type="compositionally biased region" description="Basic and acidic residues" evidence="1">
    <location>
        <begin position="95"/>
        <end position="105"/>
    </location>
</feature>
<feature type="region of interest" description="Disordered" evidence="1">
    <location>
        <begin position="95"/>
        <end position="442"/>
    </location>
</feature>
<dbReference type="KEGG" id="cci:CC1G_10128"/>
<dbReference type="InParanoid" id="A8N3Y9"/>
<protein>
    <submittedName>
        <fullName evidence="2">Uncharacterized protein</fullName>
    </submittedName>
</protein>
<sequence>MSGEIALSSGARITSKSWPRFPWTRVLSEPREFFSERFLPQHILDILDEPSEMKVPQRVQVFDHIYSLQSDARKDEARRNDKTFEMKAYIDRWGDIQKRKPRVEVEDPGTEGDDEMEGGNQGMAKDVTQNRGRGDEGRRSSQVDPGRRIESGSGEAGTERSNEGSEGSGTGSRKGKGKARGKAKGKGKGKGKGKEKEGPRKENKKGQTKARLARVVDPLDDGSDSARSSDSSTSEESGMSASSEGDSSDEGSSSDTESNDNFHAEDGAGPMFPGTEDDSPGQEQDRRESEQFEVSGSKTNGNLNPEPLEPMTWSSSDSSGESESELLAGPSTNPSNPIPQPSTRDIGEDSESGTEFDGSARRKEGLGAPVGSNKRDLPERAAKRRRLSAKPPQTPSKRITRAQSHTPSRGTRSSTRKAAERNVPSLPARQSQKSKTSSSRRR</sequence>
<dbReference type="Proteomes" id="UP000001861">
    <property type="component" value="Unassembled WGS sequence"/>
</dbReference>
<feature type="compositionally biased region" description="Polar residues" evidence="1">
    <location>
        <begin position="292"/>
        <end position="303"/>
    </location>
</feature>
<keyword evidence="3" id="KW-1185">Reference proteome</keyword>
<feature type="compositionally biased region" description="Basic and acidic residues" evidence="1">
    <location>
        <begin position="192"/>
        <end position="205"/>
    </location>
</feature>
<proteinExistence type="predicted"/>